<proteinExistence type="predicted"/>
<dbReference type="CDD" id="cd00093">
    <property type="entry name" value="HTH_XRE"/>
    <property type="match status" value="2"/>
</dbReference>
<evidence type="ECO:0000259" key="2">
    <source>
        <dbReference type="PROSITE" id="PS50943"/>
    </source>
</evidence>
<dbReference type="InterPro" id="IPR001387">
    <property type="entry name" value="Cro/C1-type_HTH"/>
</dbReference>
<dbReference type="STRING" id="1123357.SAMN02745244_01956"/>
<dbReference type="PROSITE" id="PS50943">
    <property type="entry name" value="HTH_CROC1"/>
    <property type="match status" value="2"/>
</dbReference>
<evidence type="ECO:0000256" key="1">
    <source>
        <dbReference type="ARBA" id="ARBA00023125"/>
    </source>
</evidence>
<reference evidence="3 4" key="1">
    <citation type="submission" date="2016-11" db="EMBL/GenBank/DDBJ databases">
        <authorList>
            <person name="Jaros S."/>
            <person name="Januszkiewicz K."/>
            <person name="Wedrychowicz H."/>
        </authorList>
    </citation>
    <scope>NUCLEOTIDE SEQUENCE [LARGE SCALE GENOMIC DNA]</scope>
    <source>
        <strain evidence="3 4">DSM 12906</strain>
    </source>
</reference>
<accession>A0A1M6HDS9</accession>
<feature type="domain" description="HTH cro/C1-type" evidence="2">
    <location>
        <begin position="9"/>
        <end position="64"/>
    </location>
</feature>
<keyword evidence="1" id="KW-0238">DNA-binding</keyword>
<dbReference type="Proteomes" id="UP000184512">
    <property type="component" value="Unassembled WGS sequence"/>
</dbReference>
<dbReference type="SMART" id="SM00530">
    <property type="entry name" value="HTH_XRE"/>
    <property type="match status" value="2"/>
</dbReference>
<dbReference type="GO" id="GO:0003677">
    <property type="term" value="F:DNA binding"/>
    <property type="evidence" value="ECO:0007669"/>
    <property type="project" value="UniProtKB-KW"/>
</dbReference>
<evidence type="ECO:0000313" key="3">
    <source>
        <dbReference type="EMBL" id="SHJ20380.1"/>
    </source>
</evidence>
<dbReference type="EMBL" id="FQZG01000032">
    <property type="protein sequence ID" value="SHJ20380.1"/>
    <property type="molecule type" value="Genomic_DNA"/>
</dbReference>
<dbReference type="PANTHER" id="PTHR46558:SF4">
    <property type="entry name" value="DNA-BIDING PHAGE PROTEIN"/>
    <property type="match status" value="1"/>
</dbReference>
<organism evidence="3 4">
    <name type="scientific">Tessaracoccus bendigoensis DSM 12906</name>
    <dbReference type="NCBI Taxonomy" id="1123357"/>
    <lineage>
        <taxon>Bacteria</taxon>
        <taxon>Bacillati</taxon>
        <taxon>Actinomycetota</taxon>
        <taxon>Actinomycetes</taxon>
        <taxon>Propionibacteriales</taxon>
        <taxon>Propionibacteriaceae</taxon>
        <taxon>Tessaracoccus</taxon>
    </lineage>
</organism>
<dbReference type="Pfam" id="PF13560">
    <property type="entry name" value="HTH_31"/>
    <property type="match status" value="2"/>
</dbReference>
<keyword evidence="4" id="KW-1185">Reference proteome</keyword>
<name>A0A1M6HDS9_9ACTN</name>
<feature type="domain" description="HTH cro/C1-type" evidence="2">
    <location>
        <begin position="69"/>
        <end position="122"/>
    </location>
</feature>
<dbReference type="Gene3D" id="1.10.260.40">
    <property type="entry name" value="lambda repressor-like DNA-binding domains"/>
    <property type="match status" value="2"/>
</dbReference>
<dbReference type="PANTHER" id="PTHR46558">
    <property type="entry name" value="TRACRIPTIONAL REGULATORY PROTEIN-RELATED-RELATED"/>
    <property type="match status" value="1"/>
</dbReference>
<dbReference type="AlphaFoldDB" id="A0A1M6HDS9"/>
<dbReference type="InterPro" id="IPR010982">
    <property type="entry name" value="Lambda_DNA-bd_dom_sf"/>
</dbReference>
<evidence type="ECO:0000313" key="4">
    <source>
        <dbReference type="Proteomes" id="UP000184512"/>
    </source>
</evidence>
<dbReference type="SUPFAM" id="SSF47413">
    <property type="entry name" value="lambda repressor-like DNA-binding domains"/>
    <property type="match status" value="2"/>
</dbReference>
<sequence>MGMSVAQRLREARVAAGLTQAQLAARLGVADGTRVAAWEHGRATPHPATWAAICSLLDTDLEEPGEVTLRSLRLRRGLTPEDVAAELGVAAVTVRRWESGAHRPRARHAQRLAQLYGVATLLEMTERH</sequence>
<gene>
    <name evidence="3" type="ORF">SAMN02745244_01956</name>
</gene>
<protein>
    <submittedName>
        <fullName evidence="3">Helix-turn-helix</fullName>
    </submittedName>
</protein>